<dbReference type="EC" id="2.6.1.-" evidence="6"/>
<dbReference type="GO" id="GO:0030170">
    <property type="term" value="F:pyridoxal phosphate binding"/>
    <property type="evidence" value="ECO:0007669"/>
    <property type="project" value="InterPro"/>
</dbReference>
<evidence type="ECO:0000256" key="2">
    <source>
        <dbReference type="ARBA" id="ARBA00007441"/>
    </source>
</evidence>
<dbReference type="InterPro" id="IPR050596">
    <property type="entry name" value="AspAT/PAT-like"/>
</dbReference>
<name>A0A2Z4Y5A4_SUMC1</name>
<dbReference type="InterPro" id="IPR015422">
    <property type="entry name" value="PyrdxlP-dep_Trfase_small"/>
</dbReference>
<dbReference type="KEGG" id="schv:BRCON_1382"/>
<gene>
    <name evidence="8" type="ORF">BRCON_1382</name>
</gene>
<dbReference type="Gene3D" id="3.40.640.10">
    <property type="entry name" value="Type I PLP-dependent aspartate aminotransferase-like (Major domain)"/>
    <property type="match status" value="1"/>
</dbReference>
<dbReference type="EMBL" id="CP030759">
    <property type="protein sequence ID" value="AXA36159.1"/>
    <property type="molecule type" value="Genomic_DNA"/>
</dbReference>
<keyword evidence="4 6" id="KW-0808">Transferase</keyword>
<evidence type="ECO:0000259" key="7">
    <source>
        <dbReference type="Pfam" id="PF00155"/>
    </source>
</evidence>
<keyword evidence="5" id="KW-0663">Pyridoxal phosphate</keyword>
<dbReference type="AlphaFoldDB" id="A0A2Z4Y5A4"/>
<dbReference type="GO" id="GO:0008483">
    <property type="term" value="F:transaminase activity"/>
    <property type="evidence" value="ECO:0007669"/>
    <property type="project" value="UniProtKB-KW"/>
</dbReference>
<evidence type="ECO:0000313" key="9">
    <source>
        <dbReference type="Proteomes" id="UP000262583"/>
    </source>
</evidence>
<evidence type="ECO:0000313" key="8">
    <source>
        <dbReference type="EMBL" id="AXA36159.1"/>
    </source>
</evidence>
<evidence type="ECO:0000256" key="3">
    <source>
        <dbReference type="ARBA" id="ARBA00022576"/>
    </source>
</evidence>
<dbReference type="PROSITE" id="PS00105">
    <property type="entry name" value="AA_TRANSFER_CLASS_1"/>
    <property type="match status" value="1"/>
</dbReference>
<dbReference type="Pfam" id="PF00155">
    <property type="entry name" value="Aminotran_1_2"/>
    <property type="match status" value="1"/>
</dbReference>
<organism evidence="8 9">
    <name type="scientific">Sumerlaea chitinivorans</name>
    <dbReference type="NCBI Taxonomy" id="2250252"/>
    <lineage>
        <taxon>Bacteria</taxon>
        <taxon>Candidatus Sumerlaeota</taxon>
        <taxon>Candidatus Sumerlaeia</taxon>
        <taxon>Candidatus Sumerlaeales</taxon>
        <taxon>Candidatus Sumerlaeaceae</taxon>
        <taxon>Candidatus Sumerlaea</taxon>
    </lineage>
</organism>
<dbReference type="InterPro" id="IPR015424">
    <property type="entry name" value="PyrdxlP-dep_Trfase"/>
</dbReference>
<protein>
    <recommendedName>
        <fullName evidence="6">Aminotransferase</fullName>
        <ecNumber evidence="6">2.6.1.-</ecNumber>
    </recommendedName>
</protein>
<dbReference type="SUPFAM" id="SSF53383">
    <property type="entry name" value="PLP-dependent transferases"/>
    <property type="match status" value="1"/>
</dbReference>
<dbReference type="CDD" id="cd00609">
    <property type="entry name" value="AAT_like"/>
    <property type="match status" value="1"/>
</dbReference>
<evidence type="ECO:0000256" key="4">
    <source>
        <dbReference type="ARBA" id="ARBA00022679"/>
    </source>
</evidence>
<dbReference type="PANTHER" id="PTHR46383:SF1">
    <property type="entry name" value="ASPARTATE AMINOTRANSFERASE"/>
    <property type="match status" value="1"/>
</dbReference>
<dbReference type="Gene3D" id="3.90.1150.10">
    <property type="entry name" value="Aspartate Aminotransferase, domain 1"/>
    <property type="match status" value="1"/>
</dbReference>
<dbReference type="FunFam" id="3.40.640.10:FF:000033">
    <property type="entry name" value="Aspartate aminotransferase"/>
    <property type="match status" value="1"/>
</dbReference>
<dbReference type="PANTHER" id="PTHR46383">
    <property type="entry name" value="ASPARTATE AMINOTRANSFERASE"/>
    <property type="match status" value="1"/>
</dbReference>
<dbReference type="InterPro" id="IPR004839">
    <property type="entry name" value="Aminotransferase_I/II_large"/>
</dbReference>
<dbReference type="GO" id="GO:0006520">
    <property type="term" value="P:amino acid metabolic process"/>
    <property type="evidence" value="ECO:0007669"/>
    <property type="project" value="InterPro"/>
</dbReference>
<sequence length="375" mass="41394">MDEKKFPVADRVANLDASGIRKVFDLAAKMKDPINLSIGQPDFDVPDPIKEAAIEGIRKGANKYTQTQGTVELRAAIQELLEKEFGWKDERPILVTSGVSGALVLAFFVLVNPGDEVILLDPYFVMYRHLVELAGGVPVIVDTYPDFRPPVDKIEAAITPRTRLLVVNSPNNPSGAVYTRAELEAIAEVARRHGLLVMSDEIYDLFCYDEPFVSLAGIYEHTLLLRGFSKSYAMTGWRMGWCTGPRNVMEKMTMLQQYSFVCAPSIAQAAGPTALRTDMSAQVAAYRRKRDMVYEALREKFGLVKPGGAFYAFVPAPGGLTATEFVTRAIEKNVLVIPGNVFSDRDTHFRISYATTDEKLAAGLEILNELAASLT</sequence>
<evidence type="ECO:0000256" key="1">
    <source>
        <dbReference type="ARBA" id="ARBA00001933"/>
    </source>
</evidence>
<dbReference type="InterPro" id="IPR015421">
    <property type="entry name" value="PyrdxlP-dep_Trfase_major"/>
</dbReference>
<dbReference type="InterPro" id="IPR004838">
    <property type="entry name" value="NHTrfase_class1_PyrdxlP-BS"/>
</dbReference>
<keyword evidence="3 6" id="KW-0032">Aminotransferase</keyword>
<comment type="similarity">
    <text evidence="2 6">Belongs to the class-I pyridoxal-phosphate-dependent aminotransferase family.</text>
</comment>
<evidence type="ECO:0000256" key="6">
    <source>
        <dbReference type="RuleBase" id="RU000481"/>
    </source>
</evidence>
<accession>A0A2Z4Y5A4</accession>
<evidence type="ECO:0000256" key="5">
    <source>
        <dbReference type="ARBA" id="ARBA00022898"/>
    </source>
</evidence>
<reference evidence="8 9" key="1">
    <citation type="submission" date="2018-05" db="EMBL/GenBank/DDBJ databases">
        <title>A metagenomic window into the 2 km-deep terrestrial subsurface aquifer revealed taxonomically and functionally diverse microbial community comprising novel uncultured bacterial lineages.</title>
        <authorList>
            <person name="Kadnikov V.V."/>
            <person name="Mardanov A.V."/>
            <person name="Beletsky A.V."/>
            <person name="Banks D."/>
            <person name="Pimenov N.V."/>
            <person name="Frank Y.A."/>
            <person name="Karnachuk O.V."/>
            <person name="Ravin N.V."/>
        </authorList>
    </citation>
    <scope>NUCLEOTIDE SEQUENCE [LARGE SCALE GENOMIC DNA]</scope>
    <source>
        <strain evidence="8">BY</strain>
    </source>
</reference>
<proteinExistence type="inferred from homology"/>
<dbReference type="Proteomes" id="UP000262583">
    <property type="component" value="Chromosome"/>
</dbReference>
<comment type="cofactor">
    <cofactor evidence="1 6">
        <name>pyridoxal 5'-phosphate</name>
        <dbReference type="ChEBI" id="CHEBI:597326"/>
    </cofactor>
</comment>
<feature type="domain" description="Aminotransferase class I/classII large" evidence="7">
    <location>
        <begin position="32"/>
        <end position="365"/>
    </location>
</feature>